<name>A0A5B8LE79_9SPHN</name>
<protein>
    <submittedName>
        <fullName evidence="2">Uncharacterized protein</fullName>
    </submittedName>
</protein>
<proteinExistence type="predicted"/>
<keyword evidence="3" id="KW-1185">Reference proteome</keyword>
<dbReference type="KEGG" id="spai:FPZ24_01880"/>
<dbReference type="Proteomes" id="UP000315673">
    <property type="component" value="Chromosome"/>
</dbReference>
<keyword evidence="1" id="KW-0472">Membrane</keyword>
<gene>
    <name evidence="2" type="ORF">FPZ24_01880</name>
</gene>
<evidence type="ECO:0000313" key="3">
    <source>
        <dbReference type="Proteomes" id="UP000315673"/>
    </source>
</evidence>
<dbReference type="EMBL" id="CP042306">
    <property type="protein sequence ID" value="QDZ06373.1"/>
    <property type="molecule type" value="Genomic_DNA"/>
</dbReference>
<keyword evidence="1" id="KW-1133">Transmembrane helix</keyword>
<feature type="transmembrane region" description="Helical" evidence="1">
    <location>
        <begin position="20"/>
        <end position="40"/>
    </location>
</feature>
<dbReference type="OrthoDB" id="7564010at2"/>
<evidence type="ECO:0000256" key="1">
    <source>
        <dbReference type="SAM" id="Phobius"/>
    </source>
</evidence>
<accession>A0A5B8LE79</accession>
<dbReference type="AlphaFoldDB" id="A0A5B8LE79"/>
<feature type="transmembrane region" description="Helical" evidence="1">
    <location>
        <begin position="77"/>
        <end position="100"/>
    </location>
</feature>
<feature type="transmembrane region" description="Helical" evidence="1">
    <location>
        <begin position="47"/>
        <end position="65"/>
    </location>
</feature>
<evidence type="ECO:0000313" key="2">
    <source>
        <dbReference type="EMBL" id="QDZ06373.1"/>
    </source>
</evidence>
<keyword evidence="1" id="KW-0812">Transmembrane</keyword>
<organism evidence="2 3">
    <name type="scientific">Sphingomonas panacisoli</name>
    <dbReference type="NCBI Taxonomy" id="1813879"/>
    <lineage>
        <taxon>Bacteria</taxon>
        <taxon>Pseudomonadati</taxon>
        <taxon>Pseudomonadota</taxon>
        <taxon>Alphaproteobacteria</taxon>
        <taxon>Sphingomonadales</taxon>
        <taxon>Sphingomonadaceae</taxon>
        <taxon>Sphingomonas</taxon>
    </lineage>
</organism>
<sequence>MLFAGAMVADRLTVSRNMFAGLEASVAVIDLLLTFALAVLTIKRPQLWLAALTATQAIACLGHITKLVGLQNSRLTYAILTGSGAYPALIILLWGLWSAIESRKQQPRGPDH</sequence>
<reference evidence="2 3" key="1">
    <citation type="submission" date="2019-07" db="EMBL/GenBank/DDBJ databases">
        <title>Full genome sequence of Sphingomonas sp. 4R-6-7(HKS19).</title>
        <authorList>
            <person name="Im W.-T."/>
        </authorList>
    </citation>
    <scope>NUCLEOTIDE SEQUENCE [LARGE SCALE GENOMIC DNA]</scope>
    <source>
        <strain evidence="2 3">HKS19</strain>
    </source>
</reference>